<dbReference type="CDD" id="cd06179">
    <property type="entry name" value="MFS_TRI12_like"/>
    <property type="match status" value="1"/>
</dbReference>
<dbReference type="SUPFAM" id="SSF103473">
    <property type="entry name" value="MFS general substrate transporter"/>
    <property type="match status" value="2"/>
</dbReference>
<dbReference type="PROSITE" id="PS50850">
    <property type="entry name" value="MFS"/>
    <property type="match status" value="1"/>
</dbReference>
<name>A0A2I1CSV3_ASPC2</name>
<feature type="transmembrane region" description="Helical" evidence="6">
    <location>
        <begin position="319"/>
        <end position="336"/>
    </location>
</feature>
<comment type="caution">
    <text evidence="8">The sequence shown here is derived from an EMBL/GenBank/DDBJ whole genome shotgun (WGS) entry which is preliminary data.</text>
</comment>
<evidence type="ECO:0000313" key="8">
    <source>
        <dbReference type="EMBL" id="PKY00699.1"/>
    </source>
</evidence>
<evidence type="ECO:0000256" key="4">
    <source>
        <dbReference type="ARBA" id="ARBA00022989"/>
    </source>
</evidence>
<dbReference type="RefSeq" id="XP_024689293.1">
    <property type="nucleotide sequence ID" value="XM_024841717.1"/>
</dbReference>
<feature type="transmembrane region" description="Helical" evidence="6">
    <location>
        <begin position="45"/>
        <end position="67"/>
    </location>
</feature>
<keyword evidence="2" id="KW-0813">Transport</keyword>
<feature type="transmembrane region" description="Helical" evidence="6">
    <location>
        <begin position="386"/>
        <end position="407"/>
    </location>
</feature>
<feature type="transmembrane region" description="Helical" evidence="6">
    <location>
        <begin position="413"/>
        <end position="435"/>
    </location>
</feature>
<evidence type="ECO:0000259" key="7">
    <source>
        <dbReference type="PROSITE" id="PS50850"/>
    </source>
</evidence>
<organism evidence="8 9">
    <name type="scientific">Aspergillus campestris (strain IBT 28561)</name>
    <dbReference type="NCBI Taxonomy" id="1392248"/>
    <lineage>
        <taxon>Eukaryota</taxon>
        <taxon>Fungi</taxon>
        <taxon>Dikarya</taxon>
        <taxon>Ascomycota</taxon>
        <taxon>Pezizomycotina</taxon>
        <taxon>Eurotiomycetes</taxon>
        <taxon>Eurotiomycetidae</taxon>
        <taxon>Eurotiales</taxon>
        <taxon>Aspergillaceae</taxon>
        <taxon>Aspergillus</taxon>
        <taxon>Aspergillus subgen. Circumdati</taxon>
    </lineage>
</organism>
<dbReference type="VEuPathDB" id="FungiDB:P168DRAFT_335502"/>
<feature type="transmembrane region" description="Helical" evidence="6">
    <location>
        <begin position="114"/>
        <end position="133"/>
    </location>
</feature>
<keyword evidence="5 6" id="KW-0472">Membrane</keyword>
<dbReference type="Proteomes" id="UP000234254">
    <property type="component" value="Unassembled WGS sequence"/>
</dbReference>
<evidence type="ECO:0000313" key="9">
    <source>
        <dbReference type="Proteomes" id="UP000234254"/>
    </source>
</evidence>
<feature type="domain" description="Major facilitator superfamily (MFS) profile" evidence="7">
    <location>
        <begin position="50"/>
        <end position="560"/>
    </location>
</feature>
<gene>
    <name evidence="8" type="ORF">P168DRAFT_335502</name>
</gene>
<dbReference type="EMBL" id="MSFM01000013">
    <property type="protein sequence ID" value="PKY00699.1"/>
    <property type="molecule type" value="Genomic_DNA"/>
</dbReference>
<keyword evidence="9" id="KW-1185">Reference proteome</keyword>
<dbReference type="InterPro" id="IPR020846">
    <property type="entry name" value="MFS_dom"/>
</dbReference>
<feature type="transmembrane region" description="Helical" evidence="6">
    <location>
        <begin position="172"/>
        <end position="194"/>
    </location>
</feature>
<feature type="transmembrane region" description="Helical" evidence="6">
    <location>
        <begin position="206"/>
        <end position="226"/>
    </location>
</feature>
<dbReference type="OrthoDB" id="4139357at2759"/>
<evidence type="ECO:0000256" key="2">
    <source>
        <dbReference type="ARBA" id="ARBA00022448"/>
    </source>
</evidence>
<proteinExistence type="predicted"/>
<dbReference type="InterPro" id="IPR010573">
    <property type="entry name" value="MFS_Str1/Tri12-like"/>
</dbReference>
<keyword evidence="3 6" id="KW-0812">Transmembrane</keyword>
<dbReference type="InterPro" id="IPR053791">
    <property type="entry name" value="MFS_Tri12-like"/>
</dbReference>
<feature type="transmembrane region" description="Helical" evidence="6">
    <location>
        <begin position="356"/>
        <end position="377"/>
    </location>
</feature>
<dbReference type="InterPro" id="IPR005829">
    <property type="entry name" value="Sugar_transporter_CS"/>
</dbReference>
<dbReference type="Gene3D" id="1.20.1250.20">
    <property type="entry name" value="MFS general substrate transporter like domains"/>
    <property type="match status" value="2"/>
</dbReference>
<dbReference type="PANTHER" id="PTHR23501">
    <property type="entry name" value="MAJOR FACILITATOR SUPERFAMILY"/>
    <property type="match status" value="1"/>
</dbReference>
<sequence length="592" mass="63588">MEDKELPPTQVVSQNSNEPIIQNDTFAIKAEALGNDLPPNYYRSIGFIGTIFAFCMSNISQFISFILPANMLTFIGQDIGPSPNLTWVSLSYSLGLSVGFLLVGRLSDIFGRRWFFIGGNALSLIGGIVGAAAKDVETLIAADLLMGLGGAVQISFTVAVSELVPNKYRPSTIVAIFFSSFQIACFGPVISQSIVSTTTQTWRWAYYLNIICAGLAVVAFFFFYHPPTFSLLHMNRSFKQQLRRQDLVGFILFTGGLLLFIMGLSWGGLMYPWGSAHVIATIVVGFVALVLFVLYDAYVHPRIHGDPLLPTHLFRKPGYLAMVAAATGGSSVYYSMNVLAPQQVAFLFPSPSVIHAGWLTCSVGSGCLLGQIVAGWLSQYVHRSRWIMIGSCSMLVAFAAAMTSVEAGESSKWVGLMIMAMFSVGIIETCSLSLAPLSLPSEDIGAALGALGSIRSAGGSVSTAVLSTILNNKVKAIVAPAVMREAQKLDLSPAQIEGVVAQLATGMFISVPGVDMEAAAQLSLVRSASAADAWRYVWYAVIAFAGLALILSFTTIDYGVYLTDEVTRKMHGRAVGVVEGEKRSDERSDESV</sequence>
<dbReference type="AlphaFoldDB" id="A0A2I1CSV3"/>
<feature type="transmembrane region" description="Helical" evidence="6">
    <location>
        <begin position="247"/>
        <end position="266"/>
    </location>
</feature>
<feature type="transmembrane region" description="Helical" evidence="6">
    <location>
        <begin position="139"/>
        <end position="160"/>
    </location>
</feature>
<dbReference type="PROSITE" id="PS00216">
    <property type="entry name" value="SUGAR_TRANSPORT_1"/>
    <property type="match status" value="1"/>
</dbReference>
<dbReference type="GeneID" id="36549243"/>
<dbReference type="GO" id="GO:0022857">
    <property type="term" value="F:transmembrane transporter activity"/>
    <property type="evidence" value="ECO:0007669"/>
    <property type="project" value="InterPro"/>
</dbReference>
<evidence type="ECO:0000256" key="1">
    <source>
        <dbReference type="ARBA" id="ARBA00004141"/>
    </source>
</evidence>
<dbReference type="InterPro" id="IPR036259">
    <property type="entry name" value="MFS_trans_sf"/>
</dbReference>
<feature type="transmembrane region" description="Helical" evidence="6">
    <location>
        <begin position="278"/>
        <end position="298"/>
    </location>
</feature>
<dbReference type="Pfam" id="PF06609">
    <property type="entry name" value="TRI12"/>
    <property type="match status" value="1"/>
</dbReference>
<keyword evidence="4 6" id="KW-1133">Transmembrane helix</keyword>
<comment type="subcellular location">
    <subcellularLocation>
        <location evidence="1">Membrane</location>
        <topology evidence="1">Multi-pass membrane protein</topology>
    </subcellularLocation>
</comment>
<evidence type="ECO:0000256" key="3">
    <source>
        <dbReference type="ARBA" id="ARBA00022692"/>
    </source>
</evidence>
<dbReference type="GO" id="GO:0005886">
    <property type="term" value="C:plasma membrane"/>
    <property type="evidence" value="ECO:0007669"/>
    <property type="project" value="TreeGrafter"/>
</dbReference>
<protein>
    <submittedName>
        <fullName evidence="8">Fungal trichothecene efflux pump</fullName>
    </submittedName>
</protein>
<evidence type="ECO:0000256" key="5">
    <source>
        <dbReference type="ARBA" id="ARBA00023136"/>
    </source>
</evidence>
<evidence type="ECO:0000256" key="6">
    <source>
        <dbReference type="SAM" id="Phobius"/>
    </source>
</evidence>
<feature type="transmembrane region" description="Helical" evidence="6">
    <location>
        <begin position="87"/>
        <end position="107"/>
    </location>
</feature>
<dbReference type="PANTHER" id="PTHR23501:SF109">
    <property type="entry name" value="MAJOR FACILITATOR SUPERFAMILY (MFS) PROFILE DOMAIN-CONTAINING PROTEIN-RELATED"/>
    <property type="match status" value="1"/>
</dbReference>
<accession>A0A2I1CSV3</accession>
<reference evidence="8" key="1">
    <citation type="submission" date="2016-12" db="EMBL/GenBank/DDBJ databases">
        <title>The genomes of Aspergillus section Nigri reveals drivers in fungal speciation.</title>
        <authorList>
            <consortium name="DOE Joint Genome Institute"/>
            <person name="Vesth T.C."/>
            <person name="Nybo J."/>
            <person name="Theobald S."/>
            <person name="Brandl J."/>
            <person name="Frisvad J.C."/>
            <person name="Nielsen K.F."/>
            <person name="Lyhne E.K."/>
            <person name="Kogle M.E."/>
            <person name="Kuo A."/>
            <person name="Riley R."/>
            <person name="Clum A."/>
            <person name="Nolan M."/>
            <person name="Lipzen A."/>
            <person name="Salamov A."/>
            <person name="Henrissat B."/>
            <person name="Wiebenga A."/>
            <person name="De vries R.P."/>
            <person name="Grigoriev I.V."/>
            <person name="Mortensen U.H."/>
            <person name="Andersen M.R."/>
            <person name="Baker S.E."/>
        </authorList>
    </citation>
    <scope>NUCLEOTIDE SEQUENCE</scope>
    <source>
        <strain evidence="8">IBT 28561</strain>
    </source>
</reference>
<feature type="transmembrane region" description="Helical" evidence="6">
    <location>
        <begin position="536"/>
        <end position="556"/>
    </location>
</feature>